<organism evidence="12 13">
    <name type="scientific">Eubacterium uniforme</name>
    <dbReference type="NCBI Taxonomy" id="39495"/>
    <lineage>
        <taxon>Bacteria</taxon>
        <taxon>Bacillati</taxon>
        <taxon>Bacillota</taxon>
        <taxon>Clostridia</taxon>
        <taxon>Eubacteriales</taxon>
        <taxon>Eubacteriaceae</taxon>
        <taxon>Eubacterium</taxon>
    </lineage>
</organism>
<keyword evidence="10" id="KW-0479">Metal-binding</keyword>
<evidence type="ECO:0000256" key="9">
    <source>
        <dbReference type="ARBA" id="ARBA00049338"/>
    </source>
</evidence>
<dbReference type="InterPro" id="IPR023299">
    <property type="entry name" value="ATPase_P-typ_cyto_dom_N"/>
</dbReference>
<dbReference type="GO" id="GO:0005886">
    <property type="term" value="C:plasma membrane"/>
    <property type="evidence" value="ECO:0007669"/>
    <property type="project" value="UniProtKB-SubCell"/>
</dbReference>
<evidence type="ECO:0000313" key="13">
    <source>
        <dbReference type="Proteomes" id="UP000190814"/>
    </source>
</evidence>
<dbReference type="NCBIfam" id="TIGR01525">
    <property type="entry name" value="ATPase-IB_hvy"/>
    <property type="match status" value="1"/>
</dbReference>
<dbReference type="GO" id="GO:0016887">
    <property type="term" value="F:ATP hydrolysis activity"/>
    <property type="evidence" value="ECO:0007669"/>
    <property type="project" value="InterPro"/>
</dbReference>
<keyword evidence="10" id="KW-0547">Nucleotide-binding</keyword>
<dbReference type="SFLD" id="SFLDG00002">
    <property type="entry name" value="C1.7:_P-type_atpase_like"/>
    <property type="match status" value="1"/>
</dbReference>
<dbReference type="PRINTS" id="PR00119">
    <property type="entry name" value="CATATPASE"/>
</dbReference>
<dbReference type="InterPro" id="IPR036412">
    <property type="entry name" value="HAD-like_sf"/>
</dbReference>
<dbReference type="InterPro" id="IPR027256">
    <property type="entry name" value="P-typ_ATPase_IB"/>
</dbReference>
<dbReference type="SUPFAM" id="SSF81653">
    <property type="entry name" value="Calcium ATPase, transduction domain A"/>
    <property type="match status" value="1"/>
</dbReference>
<comment type="subcellular location">
    <subcellularLocation>
        <location evidence="10">Cell membrane</location>
    </subcellularLocation>
    <subcellularLocation>
        <location evidence="1">Membrane</location>
        <topology evidence="1">Multi-pass membrane protein</topology>
    </subcellularLocation>
</comment>
<dbReference type="AlphaFoldDB" id="A0A1T4VUF8"/>
<dbReference type="SFLD" id="SFLDS00003">
    <property type="entry name" value="Haloacid_Dehalogenase"/>
    <property type="match status" value="1"/>
</dbReference>
<proteinExistence type="inferred from homology"/>
<dbReference type="PANTHER" id="PTHR48085:SF5">
    <property type="entry name" value="CADMIUM_ZINC-TRANSPORTING ATPASE HMA4-RELATED"/>
    <property type="match status" value="1"/>
</dbReference>
<dbReference type="NCBIfam" id="TIGR01494">
    <property type="entry name" value="ATPase_P-type"/>
    <property type="match status" value="1"/>
</dbReference>
<dbReference type="InterPro" id="IPR044492">
    <property type="entry name" value="P_typ_ATPase_HD_dom"/>
</dbReference>
<dbReference type="Pfam" id="PF00122">
    <property type="entry name" value="E1-E2_ATPase"/>
    <property type="match status" value="1"/>
</dbReference>
<dbReference type="Gene3D" id="3.40.50.1000">
    <property type="entry name" value="HAD superfamily/HAD-like"/>
    <property type="match status" value="1"/>
</dbReference>
<dbReference type="GO" id="GO:0008551">
    <property type="term" value="F:P-type cadmium transporter activity"/>
    <property type="evidence" value="ECO:0007669"/>
    <property type="project" value="UniProtKB-EC"/>
</dbReference>
<comment type="similarity">
    <text evidence="2 10">Belongs to the cation transport ATPase (P-type) (TC 3.A.3) family. Type IB subfamily.</text>
</comment>
<dbReference type="SUPFAM" id="SSF56784">
    <property type="entry name" value="HAD-like"/>
    <property type="match status" value="1"/>
</dbReference>
<dbReference type="InterPro" id="IPR018303">
    <property type="entry name" value="ATPase_P-typ_P_site"/>
</dbReference>
<evidence type="ECO:0000256" key="2">
    <source>
        <dbReference type="ARBA" id="ARBA00006024"/>
    </source>
</evidence>
<dbReference type="EC" id="7.2.2.21" evidence="8"/>
<feature type="domain" description="P-type ATPase A" evidence="11">
    <location>
        <begin position="196"/>
        <end position="293"/>
    </location>
</feature>
<dbReference type="Proteomes" id="UP000190814">
    <property type="component" value="Unassembled WGS sequence"/>
</dbReference>
<keyword evidence="13" id="KW-1185">Reference proteome</keyword>
<dbReference type="STRING" id="39495.SAMN02745111_01638"/>
<dbReference type="Pfam" id="PF00702">
    <property type="entry name" value="Hydrolase"/>
    <property type="match status" value="1"/>
</dbReference>
<keyword evidence="3" id="KW-0104">Cadmium</keyword>
<evidence type="ECO:0000256" key="7">
    <source>
        <dbReference type="ARBA" id="ARBA00023136"/>
    </source>
</evidence>
<keyword evidence="4" id="KW-0812">Transmembrane</keyword>
<dbReference type="InterPro" id="IPR001757">
    <property type="entry name" value="P_typ_ATPase"/>
</dbReference>
<protein>
    <recommendedName>
        <fullName evidence="8">Cd(2+)-exporting ATPase</fullName>
        <ecNumber evidence="8">7.2.2.21</ecNumber>
    </recommendedName>
</protein>
<keyword evidence="6" id="KW-1133">Transmembrane helix</keyword>
<evidence type="ECO:0000313" key="12">
    <source>
        <dbReference type="EMBL" id="SKA68644.1"/>
    </source>
</evidence>
<dbReference type="GO" id="GO:0005524">
    <property type="term" value="F:ATP binding"/>
    <property type="evidence" value="ECO:0007669"/>
    <property type="project" value="UniProtKB-UniRule"/>
</dbReference>
<reference evidence="12 13" key="1">
    <citation type="submission" date="2017-02" db="EMBL/GenBank/DDBJ databases">
        <authorList>
            <person name="Peterson S.W."/>
        </authorList>
    </citation>
    <scope>NUCLEOTIDE SEQUENCE [LARGE SCALE GENOMIC DNA]</scope>
    <source>
        <strain evidence="12 13">ATCC 35992</strain>
    </source>
</reference>
<keyword evidence="10" id="KW-0067">ATP-binding</keyword>
<dbReference type="SFLD" id="SFLDF00027">
    <property type="entry name" value="p-type_atpase"/>
    <property type="match status" value="1"/>
</dbReference>
<dbReference type="PROSITE" id="PS00154">
    <property type="entry name" value="ATPASE_E1_E2"/>
    <property type="match status" value="1"/>
</dbReference>
<evidence type="ECO:0000256" key="1">
    <source>
        <dbReference type="ARBA" id="ARBA00004141"/>
    </source>
</evidence>
<dbReference type="InterPro" id="IPR023214">
    <property type="entry name" value="HAD_sf"/>
</dbReference>
<dbReference type="GO" id="GO:0046872">
    <property type="term" value="F:metal ion binding"/>
    <property type="evidence" value="ECO:0007669"/>
    <property type="project" value="UniProtKB-KW"/>
</dbReference>
<evidence type="ECO:0000259" key="11">
    <source>
        <dbReference type="Pfam" id="PF00122"/>
    </source>
</evidence>
<keyword evidence="5" id="KW-1278">Translocase</keyword>
<evidence type="ECO:0000256" key="4">
    <source>
        <dbReference type="ARBA" id="ARBA00022692"/>
    </source>
</evidence>
<dbReference type="OrthoDB" id="9813266at2"/>
<dbReference type="InterPro" id="IPR008250">
    <property type="entry name" value="ATPase_P-typ_transduc_dom_A_sf"/>
</dbReference>
<name>A0A1T4VUF8_9FIRM</name>
<keyword evidence="10" id="KW-1003">Cell membrane</keyword>
<evidence type="ECO:0000256" key="10">
    <source>
        <dbReference type="RuleBase" id="RU362081"/>
    </source>
</evidence>
<dbReference type="EMBL" id="FUXZ01000009">
    <property type="protein sequence ID" value="SKA68644.1"/>
    <property type="molecule type" value="Genomic_DNA"/>
</dbReference>
<dbReference type="Gene3D" id="3.40.1110.10">
    <property type="entry name" value="Calcium-transporting ATPase, cytoplasmic domain N"/>
    <property type="match status" value="1"/>
</dbReference>
<accession>A0A1T4VUF8</accession>
<gene>
    <name evidence="12" type="ORF">SAMN02745111_01638</name>
</gene>
<evidence type="ECO:0000256" key="8">
    <source>
        <dbReference type="ARBA" id="ARBA00039103"/>
    </source>
</evidence>
<comment type="catalytic activity">
    <reaction evidence="9">
        <text>Cd(2+)(in) + ATP + H2O = Cd(2+)(out) + ADP + phosphate + H(+)</text>
        <dbReference type="Rhea" id="RHEA:12132"/>
        <dbReference type="ChEBI" id="CHEBI:15377"/>
        <dbReference type="ChEBI" id="CHEBI:15378"/>
        <dbReference type="ChEBI" id="CHEBI:30616"/>
        <dbReference type="ChEBI" id="CHEBI:43474"/>
        <dbReference type="ChEBI" id="CHEBI:48775"/>
        <dbReference type="ChEBI" id="CHEBI:456216"/>
        <dbReference type="EC" id="7.2.2.21"/>
    </reaction>
</comment>
<dbReference type="PANTHER" id="PTHR48085">
    <property type="entry name" value="CADMIUM/ZINC-TRANSPORTING ATPASE HMA2-RELATED"/>
    <property type="match status" value="1"/>
</dbReference>
<keyword evidence="7" id="KW-0472">Membrane</keyword>
<dbReference type="Gene3D" id="2.70.150.10">
    <property type="entry name" value="Calcium-transporting ATPase, cytoplasmic transduction domain A"/>
    <property type="match status" value="1"/>
</dbReference>
<dbReference type="PRINTS" id="PR00120">
    <property type="entry name" value="HATPASE"/>
</dbReference>
<sequence>MKFKVKHEICGRSRIHVLDNGFTFKEADIYEYVLLKIKNITKVKIYEATGDITFYYDGRAEDVYKRVASISIKDVEIPKDIVENSSRELSVNYKEKLIVKITRRYLGKIFVPSVIRYVYSCFKAVPYVLKGIKCVLNNRVEVPLLDAIAITISLFRRDFKTASQVMFLLGIGELLEEWTHKKSVSDLAKTMSINVNEVWLVTEKTDVLVSINDVNIGDKIRVHMGHFIPLDGEVLEGEGVVNQASLTGESEPVRKGLGSSVYAGTVLEEGDIVIRVTKNCGATHYEKVISMIEETEKIKSKASSRAEHLADRLVPYTLLGTGITYLLTRNITKTMSVLMVDFSCALKLAMPITVLTTIKQARECNIAIKGGKFIEEINEATTIVFDKTGTLTKACPKVKKVIAYTDEYTEDELLTIAACLEEHFPHSIANAVVVAAKEKNLIHEEMHSKVEYIVAHGIVSSIDGKRVVIGSHHFVVEDEKCKVDEKYREKYDLRPMEYSHLYMAIDNVLIAIICIEDPIRSEAKEVISELRKVGFNKVVMMTGDSRRTAEVVAKSIGVDEFYAEVLPEEKAAFVTKERELGNKVAMVGDGINDSPALSAANVGIAISDGSAIAREIADITIMSDSLYELITLKKISKKMQDRIDSNYIKIIGINGGLIALGVTGVIAPTTSALVHNASTISIGLNSMTDYDIK</sequence>
<evidence type="ECO:0000256" key="6">
    <source>
        <dbReference type="ARBA" id="ARBA00022989"/>
    </source>
</evidence>
<evidence type="ECO:0000256" key="5">
    <source>
        <dbReference type="ARBA" id="ARBA00022967"/>
    </source>
</evidence>
<evidence type="ECO:0000256" key="3">
    <source>
        <dbReference type="ARBA" id="ARBA00022539"/>
    </source>
</evidence>
<dbReference type="InterPro" id="IPR059000">
    <property type="entry name" value="ATPase_P-type_domA"/>
</dbReference>
<dbReference type="RefSeq" id="WP_078766487.1">
    <property type="nucleotide sequence ID" value="NZ_FUXZ01000009.1"/>
</dbReference>
<dbReference type="InterPro" id="IPR051014">
    <property type="entry name" value="Cation_Transport_ATPase_IB"/>
</dbReference>